<name>A0A9P4IPZ5_9PEZI</name>
<organism evidence="7 8">
    <name type="scientific">Rhizodiscina lignyota</name>
    <dbReference type="NCBI Taxonomy" id="1504668"/>
    <lineage>
        <taxon>Eukaryota</taxon>
        <taxon>Fungi</taxon>
        <taxon>Dikarya</taxon>
        <taxon>Ascomycota</taxon>
        <taxon>Pezizomycotina</taxon>
        <taxon>Dothideomycetes</taxon>
        <taxon>Pleosporomycetidae</taxon>
        <taxon>Aulographales</taxon>
        <taxon>Rhizodiscinaceae</taxon>
        <taxon>Rhizodiscina</taxon>
    </lineage>
</organism>
<dbReference type="PIRSF" id="PIRSF000137">
    <property type="entry name" value="Alcohol_oxidase"/>
    <property type="match status" value="1"/>
</dbReference>
<evidence type="ECO:0000259" key="6">
    <source>
        <dbReference type="PROSITE" id="PS00624"/>
    </source>
</evidence>
<evidence type="ECO:0000256" key="3">
    <source>
        <dbReference type="PIRSR" id="PIRSR000137-2"/>
    </source>
</evidence>
<comment type="caution">
    <text evidence="7">The sequence shown here is derived from an EMBL/GenBank/DDBJ whole genome shotgun (WGS) entry which is preliminary data.</text>
</comment>
<keyword evidence="3 4" id="KW-0274">FAD</keyword>
<feature type="binding site" evidence="3">
    <location>
        <position position="232"/>
    </location>
    <ligand>
        <name>FAD</name>
        <dbReference type="ChEBI" id="CHEBI:57692"/>
    </ligand>
</feature>
<feature type="active site" description="Proton donor" evidence="2">
    <location>
        <position position="478"/>
    </location>
</feature>
<feature type="domain" description="Glucose-methanol-choline oxidoreductase N-terminal" evidence="6">
    <location>
        <begin position="264"/>
        <end position="278"/>
    </location>
</feature>
<evidence type="ECO:0000313" key="7">
    <source>
        <dbReference type="EMBL" id="KAF2103564.1"/>
    </source>
</evidence>
<accession>A0A9P4IPZ5</accession>
<dbReference type="Pfam" id="PF05199">
    <property type="entry name" value="GMC_oxred_C"/>
    <property type="match status" value="1"/>
</dbReference>
<dbReference type="SUPFAM" id="SSF51905">
    <property type="entry name" value="FAD/NAD(P)-binding domain"/>
    <property type="match status" value="1"/>
</dbReference>
<dbReference type="PROSITE" id="PS00624">
    <property type="entry name" value="GMC_OXRED_2"/>
    <property type="match status" value="1"/>
</dbReference>
<protein>
    <submittedName>
        <fullName evidence="7">Alcohol oxidase</fullName>
    </submittedName>
</protein>
<dbReference type="Proteomes" id="UP000799772">
    <property type="component" value="Unassembled WGS sequence"/>
</dbReference>
<reference evidence="7" key="1">
    <citation type="journal article" date="2020" name="Stud. Mycol.">
        <title>101 Dothideomycetes genomes: a test case for predicting lifestyles and emergence of pathogens.</title>
        <authorList>
            <person name="Haridas S."/>
            <person name="Albert R."/>
            <person name="Binder M."/>
            <person name="Bloem J."/>
            <person name="Labutti K."/>
            <person name="Salamov A."/>
            <person name="Andreopoulos B."/>
            <person name="Baker S."/>
            <person name="Barry K."/>
            <person name="Bills G."/>
            <person name="Bluhm B."/>
            <person name="Cannon C."/>
            <person name="Castanera R."/>
            <person name="Culley D."/>
            <person name="Daum C."/>
            <person name="Ezra D."/>
            <person name="Gonzalez J."/>
            <person name="Henrissat B."/>
            <person name="Kuo A."/>
            <person name="Liang C."/>
            <person name="Lipzen A."/>
            <person name="Lutzoni F."/>
            <person name="Magnuson J."/>
            <person name="Mondo S."/>
            <person name="Nolan M."/>
            <person name="Ohm R."/>
            <person name="Pangilinan J."/>
            <person name="Park H.-J."/>
            <person name="Ramirez L."/>
            <person name="Alfaro M."/>
            <person name="Sun H."/>
            <person name="Tritt A."/>
            <person name="Yoshinaga Y."/>
            <person name="Zwiers L.-H."/>
            <person name="Turgeon B."/>
            <person name="Goodwin S."/>
            <person name="Spatafora J."/>
            <person name="Crous P."/>
            <person name="Grigoriev I."/>
        </authorList>
    </citation>
    <scope>NUCLEOTIDE SEQUENCE</scope>
    <source>
        <strain evidence="7">CBS 133067</strain>
    </source>
</reference>
<feature type="active site" description="Proton acceptor" evidence="2">
    <location>
        <position position="521"/>
    </location>
</feature>
<dbReference type="InterPro" id="IPR036188">
    <property type="entry name" value="FAD/NAD-bd_sf"/>
</dbReference>
<evidence type="ECO:0000313" key="8">
    <source>
        <dbReference type="Proteomes" id="UP000799772"/>
    </source>
</evidence>
<dbReference type="PANTHER" id="PTHR11552">
    <property type="entry name" value="GLUCOSE-METHANOL-CHOLINE GMC OXIDOREDUCTASE"/>
    <property type="match status" value="1"/>
</dbReference>
<keyword evidence="4" id="KW-0285">Flavoprotein</keyword>
<evidence type="ECO:0000259" key="5">
    <source>
        <dbReference type="PROSITE" id="PS00623"/>
    </source>
</evidence>
<dbReference type="SUPFAM" id="SSF54373">
    <property type="entry name" value="FAD-linked reductases, C-terminal domain"/>
    <property type="match status" value="1"/>
</dbReference>
<feature type="domain" description="Glucose-methanol-choline oxidoreductase N-terminal" evidence="5">
    <location>
        <begin position="84"/>
        <end position="107"/>
    </location>
</feature>
<comment type="similarity">
    <text evidence="1 4">Belongs to the GMC oxidoreductase family.</text>
</comment>
<comment type="cofactor">
    <cofactor evidence="3">
        <name>FAD</name>
        <dbReference type="ChEBI" id="CHEBI:57692"/>
    </cofactor>
</comment>
<gene>
    <name evidence="7" type="ORF">NA57DRAFT_64050</name>
</gene>
<dbReference type="GO" id="GO:0016614">
    <property type="term" value="F:oxidoreductase activity, acting on CH-OH group of donors"/>
    <property type="evidence" value="ECO:0007669"/>
    <property type="project" value="InterPro"/>
</dbReference>
<dbReference type="AlphaFoldDB" id="A0A9P4IPZ5"/>
<dbReference type="InterPro" id="IPR000172">
    <property type="entry name" value="GMC_OxRdtase_N"/>
</dbReference>
<dbReference type="PANTHER" id="PTHR11552:SF134">
    <property type="entry name" value="GLUCOSE-METHANOL-CHOLINE OXIDOREDUCTASE N-TERMINAL DOMAIN-CONTAINING PROTEIN"/>
    <property type="match status" value="1"/>
</dbReference>
<dbReference type="Gene3D" id="3.50.50.60">
    <property type="entry name" value="FAD/NAD(P)-binding domain"/>
    <property type="match status" value="1"/>
</dbReference>
<dbReference type="GO" id="GO:0050660">
    <property type="term" value="F:flavin adenine dinucleotide binding"/>
    <property type="evidence" value="ECO:0007669"/>
    <property type="project" value="InterPro"/>
</dbReference>
<sequence length="553" mass="61101">MESYDFIIVGAGCSGAVVAARLAETPAKPSVLLLEAGGPNDSTEYMNADARFTIAFSPNSPLNWGYKTAPQTHLAGQQIDYSRGKGLGGSTAINFCGWLTGPRDDYDEWARLVQDESFNWLNAKRNLDKIVKLHPELPVLSMTKYIHPDIRDHSTSGKVDITYNREWMPDIDKVYTAAEQIGWRINPDVNNGDPIGLGMGTTCIYKGQRLTSTSTYLPTPPPNLTIGTNAFVAKILLDGKRATGIITTDGRKFQARKEVIISAGALNTPQILLLSGIGPSEELNKHGIPVFHELPMVGKNLMDHCTSQMAIARKRDLSTQYHKPPQAPSPMGFFKLPRALASEEYQALPLAAKQFLQAPTEPNVEVCTRNAHTPPSFIDIAPDENETWIGALCFLDNPQSRGTVTLQSTDLTEKPIIDPQFLTHPFDRRVMIEGIRELRKLLKAPVYAQDTLRFYGPEGDSDEEIWEHVRNNVGSSWHMSCTAKMGVSSDDACVDSDFRVFGLEALRIIDMSVTPFVPSNHTQSTAYVIGEIASEKLIKEYEFDSSAEIGSRL</sequence>
<dbReference type="InterPro" id="IPR007867">
    <property type="entry name" value="GMC_OxRtase_C"/>
</dbReference>
<dbReference type="Pfam" id="PF00732">
    <property type="entry name" value="GMC_oxred_N"/>
    <property type="match status" value="1"/>
</dbReference>
<evidence type="ECO:0000256" key="1">
    <source>
        <dbReference type="ARBA" id="ARBA00010790"/>
    </source>
</evidence>
<keyword evidence="8" id="KW-1185">Reference proteome</keyword>
<dbReference type="Gene3D" id="3.30.560.10">
    <property type="entry name" value="Glucose Oxidase, domain 3"/>
    <property type="match status" value="1"/>
</dbReference>
<proteinExistence type="inferred from homology"/>
<dbReference type="OrthoDB" id="269227at2759"/>
<dbReference type="InterPro" id="IPR012132">
    <property type="entry name" value="GMC_OxRdtase"/>
</dbReference>
<evidence type="ECO:0000256" key="2">
    <source>
        <dbReference type="PIRSR" id="PIRSR000137-1"/>
    </source>
</evidence>
<evidence type="ECO:0000256" key="4">
    <source>
        <dbReference type="RuleBase" id="RU003968"/>
    </source>
</evidence>
<feature type="binding site" evidence="3">
    <location>
        <begin position="477"/>
        <end position="478"/>
    </location>
    <ligand>
        <name>FAD</name>
        <dbReference type="ChEBI" id="CHEBI:57692"/>
    </ligand>
</feature>
<dbReference type="EMBL" id="ML978122">
    <property type="protein sequence ID" value="KAF2103564.1"/>
    <property type="molecule type" value="Genomic_DNA"/>
</dbReference>
<dbReference type="PROSITE" id="PS00623">
    <property type="entry name" value="GMC_OXRED_1"/>
    <property type="match status" value="1"/>
</dbReference>